<organism evidence="4 5">
    <name type="scientific">Letharia lupina</name>
    <dbReference type="NCBI Taxonomy" id="560253"/>
    <lineage>
        <taxon>Eukaryota</taxon>
        <taxon>Fungi</taxon>
        <taxon>Dikarya</taxon>
        <taxon>Ascomycota</taxon>
        <taxon>Pezizomycotina</taxon>
        <taxon>Lecanoromycetes</taxon>
        <taxon>OSLEUM clade</taxon>
        <taxon>Lecanoromycetidae</taxon>
        <taxon>Lecanorales</taxon>
        <taxon>Lecanorineae</taxon>
        <taxon>Parmeliaceae</taxon>
        <taxon>Letharia</taxon>
    </lineage>
</organism>
<dbReference type="SUPFAM" id="SSF48452">
    <property type="entry name" value="TPR-like"/>
    <property type="match status" value="2"/>
</dbReference>
<keyword evidence="1" id="KW-0802">TPR repeat</keyword>
<evidence type="ECO:0000259" key="3">
    <source>
        <dbReference type="Pfam" id="PF00931"/>
    </source>
</evidence>
<dbReference type="SUPFAM" id="SSF53474">
    <property type="entry name" value="alpha/beta-Hydrolases"/>
    <property type="match status" value="1"/>
</dbReference>
<dbReference type="SUPFAM" id="SSF52540">
    <property type="entry name" value="P-loop containing nucleoside triphosphate hydrolases"/>
    <property type="match status" value="1"/>
</dbReference>
<protein>
    <recommendedName>
        <fullName evidence="3">NB-ARC domain-containing protein</fullName>
    </recommendedName>
</protein>
<proteinExistence type="predicted"/>
<accession>A0A8H6C6R3</accession>
<dbReference type="InterPro" id="IPR053137">
    <property type="entry name" value="NLR-like"/>
</dbReference>
<sequence length="1036" mass="116674">MPLRQLYPAEDVNKESQVDIIAVHGLNPRSKDDEEHAWDTWRTPAGDDGRIWLKDDLPKRYTSQARIFLWVYNSTLVYGKDRGQFIDKANDLLEALRIERRQDPNRPLIFLAHSLGGILVQQALVNAHNNARYTPIRTSTTGLVFFGTPHDGGNKSLVALGSVAARVASTLHLQSSNAVIETLKSGSLFTDLLDEQWRHQLESYQLVSFWEGIGNTVPKKSATFGLSGTRENIIELNAEHSDLCRFGGSRRDQDNFKLVASNIQDLYDAALERTHVSLANDSKHLQGQEQFQLVFSLAAAPEIDYFVGRASNLVSIESVLLPFTAAERKVVVLHGLGGIGKSQLAIEFAKKHRDDYSAILWLNAKTEVTLKQSFATNARRLPKEHLNQELLNGSQNEEALNAILREMKTWLGLRGNDKWLLIYDNVDNPKISDNKRQHAYDVRSYFPEAHQGSILVTTRWKTPRIGRPIEVTKLSEDEESVSLLVQTSGRSIEEDPRTKDLIRKLDGLPLALATAGGYLGLTGIPVSAYLDHYEASWLELQRTSPSLPSYEDQTIYSTWNLSYIYIRKENKSAAKLLELWAYFDNRDLWYDLLKAGEDEAPDWFVDIIGTKLAFNSAIGKLRKHALIEKLTESDGYSMHHCVHAWVKTFWCTPVEGQNVKLALTCVGESFPFKPAPGDWIKKQRLSLHFERCLQLLPQWVNKSKDSRKSEDCISTFFCSLGRLYHDQGKLTEAESMYQRALAGYEKNSSHRYIFATVNILGILYWDQGKLTEAGMMYQRALAGYEKASGSDHSSTLDTVNNLGILYSDQGNLTGAALMYQRALAGYEKASGSDHSSTLDTVNNLGVLYSDQGNLTGAALMYQRALAGYEKAFGRDHTSTLDTVNNLGVLYDNQGNLKGAESMYQRALAGYEKAFGRDHTSTLDTINNLGVLYREQGKLTEAESMYQRILLSYTRNSPPNPKGQLDLFYNMGLLSREAKNFDRAKDFFHQAHEGYEKHLGSQNAHTINALEELNAEIERDSRRTERSDGEGESMETD</sequence>
<dbReference type="RefSeq" id="XP_037147417.1">
    <property type="nucleotide sequence ID" value="XM_037297292.1"/>
</dbReference>
<dbReference type="InterPro" id="IPR019734">
    <property type="entry name" value="TPR_rpt"/>
</dbReference>
<dbReference type="Pfam" id="PF13424">
    <property type="entry name" value="TPR_12"/>
    <property type="match status" value="2"/>
</dbReference>
<dbReference type="EMBL" id="JACCJB010000024">
    <property type="protein sequence ID" value="KAF6217982.1"/>
    <property type="molecule type" value="Genomic_DNA"/>
</dbReference>
<dbReference type="InterPro" id="IPR027417">
    <property type="entry name" value="P-loop_NTPase"/>
</dbReference>
<dbReference type="Gene3D" id="3.40.50.1820">
    <property type="entry name" value="alpha/beta hydrolase"/>
    <property type="match status" value="1"/>
</dbReference>
<dbReference type="InterPro" id="IPR029058">
    <property type="entry name" value="AB_hydrolase_fold"/>
</dbReference>
<dbReference type="Gene3D" id="3.40.50.300">
    <property type="entry name" value="P-loop containing nucleotide triphosphate hydrolases"/>
    <property type="match status" value="1"/>
</dbReference>
<dbReference type="Gene3D" id="1.25.40.10">
    <property type="entry name" value="Tetratricopeptide repeat domain"/>
    <property type="match status" value="2"/>
</dbReference>
<feature type="domain" description="NB-ARC" evidence="3">
    <location>
        <begin position="325"/>
        <end position="461"/>
    </location>
</feature>
<feature type="compositionally biased region" description="Basic and acidic residues" evidence="2">
    <location>
        <begin position="1015"/>
        <end position="1028"/>
    </location>
</feature>
<dbReference type="SMART" id="SM00028">
    <property type="entry name" value="TPR"/>
    <property type="match status" value="7"/>
</dbReference>
<dbReference type="InterPro" id="IPR002182">
    <property type="entry name" value="NB-ARC"/>
</dbReference>
<feature type="repeat" description="TPR" evidence="1">
    <location>
        <begin position="714"/>
        <end position="747"/>
    </location>
</feature>
<name>A0A8H6C6R3_9LECA</name>
<dbReference type="PRINTS" id="PR00364">
    <property type="entry name" value="DISEASERSIST"/>
</dbReference>
<dbReference type="GO" id="GO:0043531">
    <property type="term" value="F:ADP binding"/>
    <property type="evidence" value="ECO:0007669"/>
    <property type="project" value="InterPro"/>
</dbReference>
<reference evidence="4 5" key="1">
    <citation type="journal article" date="2020" name="Genomics">
        <title>Complete, high-quality genomes from long-read metagenomic sequencing of two wolf lichen thalli reveals enigmatic genome architecture.</title>
        <authorList>
            <person name="McKenzie S.K."/>
            <person name="Walston R.F."/>
            <person name="Allen J.L."/>
        </authorList>
    </citation>
    <scope>NUCLEOTIDE SEQUENCE [LARGE SCALE GENOMIC DNA]</scope>
    <source>
        <strain evidence="4">WasteWater1</strain>
    </source>
</reference>
<dbReference type="PANTHER" id="PTHR46082:SF6">
    <property type="entry name" value="AAA+ ATPASE DOMAIN-CONTAINING PROTEIN-RELATED"/>
    <property type="match status" value="1"/>
</dbReference>
<dbReference type="AlphaFoldDB" id="A0A8H6C6R3"/>
<dbReference type="PROSITE" id="PS50005">
    <property type="entry name" value="TPR"/>
    <property type="match status" value="1"/>
</dbReference>
<gene>
    <name evidence="4" type="ORF">HO133_006394</name>
</gene>
<evidence type="ECO:0000256" key="2">
    <source>
        <dbReference type="SAM" id="MobiDB-lite"/>
    </source>
</evidence>
<dbReference type="GeneID" id="59334795"/>
<dbReference type="InterPro" id="IPR011990">
    <property type="entry name" value="TPR-like_helical_dom_sf"/>
</dbReference>
<keyword evidence="5" id="KW-1185">Reference proteome</keyword>
<evidence type="ECO:0000256" key="1">
    <source>
        <dbReference type="PROSITE-ProRule" id="PRU00339"/>
    </source>
</evidence>
<feature type="region of interest" description="Disordered" evidence="2">
    <location>
        <begin position="1013"/>
        <end position="1036"/>
    </location>
</feature>
<comment type="caution">
    <text evidence="4">The sequence shown here is derived from an EMBL/GenBank/DDBJ whole genome shotgun (WGS) entry which is preliminary data.</text>
</comment>
<dbReference type="Pfam" id="PF13374">
    <property type="entry name" value="TPR_10"/>
    <property type="match status" value="2"/>
</dbReference>
<dbReference type="Proteomes" id="UP000593566">
    <property type="component" value="Unassembled WGS sequence"/>
</dbReference>
<dbReference type="Pfam" id="PF00931">
    <property type="entry name" value="NB-ARC"/>
    <property type="match status" value="1"/>
</dbReference>
<evidence type="ECO:0000313" key="4">
    <source>
        <dbReference type="EMBL" id="KAF6217982.1"/>
    </source>
</evidence>
<dbReference type="PANTHER" id="PTHR46082">
    <property type="entry name" value="ATP/GTP-BINDING PROTEIN-RELATED"/>
    <property type="match status" value="1"/>
</dbReference>
<evidence type="ECO:0000313" key="5">
    <source>
        <dbReference type="Proteomes" id="UP000593566"/>
    </source>
</evidence>